<dbReference type="PROSITE" id="PS51335">
    <property type="entry name" value="ELMO"/>
    <property type="match status" value="1"/>
</dbReference>
<evidence type="ECO:0000313" key="8">
    <source>
        <dbReference type="Proteomes" id="UP000245942"/>
    </source>
</evidence>
<dbReference type="Gene3D" id="1.25.10.10">
    <property type="entry name" value="Leucine-rich Repeat Variant"/>
    <property type="match status" value="1"/>
</dbReference>
<dbReference type="Gene3D" id="2.30.29.30">
    <property type="entry name" value="Pleckstrin-homology domain (PH domain)/Phosphotyrosine-binding domain (PTB)"/>
    <property type="match status" value="1"/>
</dbReference>
<comment type="function">
    <text evidence="4">Involved in cytoskeletal rearrangements required for phagocytosis of apoptotic cells and cell motility. Acts in association with DOCK1 and CRK. Was initially proposed to be required in complex with DOCK1 to activate Rac Rho small GTPases. May enhance the guanine nucleotide exchange factor (GEF) activity of DOCK1.</text>
</comment>
<evidence type="ECO:0000256" key="5">
    <source>
        <dbReference type="SAM" id="MobiDB-lite"/>
    </source>
</evidence>
<feature type="region of interest" description="Disordered" evidence="5">
    <location>
        <begin position="619"/>
        <end position="638"/>
    </location>
</feature>
<dbReference type="InterPro" id="IPR011993">
    <property type="entry name" value="PH-like_dom_sf"/>
</dbReference>
<dbReference type="GO" id="GO:0017124">
    <property type="term" value="F:SH3 domain binding"/>
    <property type="evidence" value="ECO:0007669"/>
    <property type="project" value="UniProtKB-KW"/>
</dbReference>
<dbReference type="InterPro" id="IPR024574">
    <property type="entry name" value="ELMO_ARM"/>
</dbReference>
<evidence type="ECO:0000256" key="3">
    <source>
        <dbReference type="ARBA" id="ARBA00023036"/>
    </source>
</evidence>
<dbReference type="OrthoDB" id="28413at2759"/>
<dbReference type="InterPro" id="IPR006816">
    <property type="entry name" value="ELMO_dom"/>
</dbReference>
<dbReference type="Pfam" id="PF04727">
    <property type="entry name" value="ELMO_CED12"/>
    <property type="match status" value="1"/>
</dbReference>
<evidence type="ECO:0000259" key="6">
    <source>
        <dbReference type="PROSITE" id="PS51335"/>
    </source>
</evidence>
<protein>
    <recommendedName>
        <fullName evidence="6">ELMO domain-containing protein</fullName>
    </recommendedName>
</protein>
<keyword evidence="3" id="KW-0729">SH3-binding</keyword>
<dbReference type="InterPro" id="IPR016024">
    <property type="entry name" value="ARM-type_fold"/>
</dbReference>
<accession>A0A316UFR0</accession>
<proteinExistence type="predicted"/>
<reference evidence="7 8" key="1">
    <citation type="journal article" date="2018" name="Mol. Biol. Evol.">
        <title>Broad Genomic Sampling Reveals a Smut Pathogenic Ancestry of the Fungal Clade Ustilaginomycotina.</title>
        <authorList>
            <person name="Kijpornyongpan T."/>
            <person name="Mondo S.J."/>
            <person name="Barry K."/>
            <person name="Sandor L."/>
            <person name="Lee J."/>
            <person name="Lipzen A."/>
            <person name="Pangilinan J."/>
            <person name="LaButti K."/>
            <person name="Hainaut M."/>
            <person name="Henrissat B."/>
            <person name="Grigoriev I.V."/>
            <person name="Spatafora J.W."/>
            <person name="Aime M.C."/>
        </authorList>
    </citation>
    <scope>NUCLEOTIDE SEQUENCE [LARGE SCALE GENOMIC DNA]</scope>
    <source>
        <strain evidence="7 8">MCA 4718</strain>
    </source>
</reference>
<name>A0A316UFR0_9BASI</name>
<dbReference type="GO" id="GO:0006915">
    <property type="term" value="P:apoptotic process"/>
    <property type="evidence" value="ECO:0007669"/>
    <property type="project" value="UniProtKB-KW"/>
</dbReference>
<sequence>MSPYEEQDRPGPQPVPAVLPRSYDSLSQQEVDSDQHRPSASSTPRINTVSYRNATIKAQIDTTMVVADVIRQLCANAHLGVQEPPALFALRDDENDELIDDGNLARKIEAGRNFKLTASPLIEAAEMVDKLCSREDRALKMATYTLQKLIREPVFTAEFLKRGGLNELLLIVHTFGGGNTLAYALTSCQNLLEGSNEGMEGLDGAFIARVVQILVTQERINVCRPATAILKRLVVSEAAPTRDTAAKTSAPSSKFGFEAVYEQICREPSFLPTLVQRLSSADATLCVNSLSLLNSLVEHATERLLDSLATELERLKTSSAVARLMDTNCRAELAASILEYQTNVVRIYKHRLLTSVSLSDKRHTAALTYIWKAACINEESVVRPQISQDPRSSAVLASGKHKWRRIGFTNENVAKDFARSGWLGVECCEAYVRRDPEGFATLLLEQINRSESKRCPWGRAAIEVVQILVEHWGIQSKSSARSDFTPFLLSFTRVHQLVLRFFFRIWAESGAATVDFERVSALVQSQVKVTLVDEATKSWLDIEKSFVESEYSAVRDRQMRELELEDDLENNSSVQALKAKLHRENWEFMRQQRVQCLLEGAWFRVAGNTRFGSGAAGANATIPGQATPNRKTGATNGTRAYPKPWRFYRLSPNKRLLHFCEADEPHAVRHGLDDLPRRIDLAQVNDLALQSCITVLGSMGEELPVSSAASTTNGSTNYQHRATTTISASSSSAGNYSFSLLRAPGDSIADLVATSASQYSEWVDGLSMLRGEGSAVNTQETAEYIQALTDIAVKIKLLDLTGEKVEIPAAIPQPGLPMSLDFFFAEL</sequence>
<feature type="compositionally biased region" description="Polar residues" evidence="5">
    <location>
        <begin position="622"/>
        <end position="638"/>
    </location>
</feature>
<dbReference type="PANTHER" id="PTHR12771">
    <property type="entry name" value="ENGULFMENT AND CELL MOTILITY"/>
    <property type="match status" value="1"/>
</dbReference>
<dbReference type="GO" id="GO:0007015">
    <property type="term" value="P:actin filament organization"/>
    <property type="evidence" value="ECO:0007669"/>
    <property type="project" value="TreeGrafter"/>
</dbReference>
<dbReference type="Proteomes" id="UP000245942">
    <property type="component" value="Unassembled WGS sequence"/>
</dbReference>
<dbReference type="GeneID" id="37015923"/>
<feature type="region of interest" description="Disordered" evidence="5">
    <location>
        <begin position="1"/>
        <end position="46"/>
    </location>
</feature>
<dbReference type="InterPro" id="IPR050868">
    <property type="entry name" value="ELMO_domain-containing"/>
</dbReference>
<dbReference type="GO" id="GO:0048870">
    <property type="term" value="P:cell motility"/>
    <property type="evidence" value="ECO:0007669"/>
    <property type="project" value="TreeGrafter"/>
</dbReference>
<dbReference type="Pfam" id="PF16457">
    <property type="entry name" value="PH_12"/>
    <property type="match status" value="1"/>
</dbReference>
<dbReference type="GO" id="GO:0005886">
    <property type="term" value="C:plasma membrane"/>
    <property type="evidence" value="ECO:0007669"/>
    <property type="project" value="TreeGrafter"/>
</dbReference>
<dbReference type="Pfam" id="PF11841">
    <property type="entry name" value="ELMO_ARM"/>
    <property type="match status" value="1"/>
</dbReference>
<dbReference type="SUPFAM" id="SSF48371">
    <property type="entry name" value="ARM repeat"/>
    <property type="match status" value="1"/>
</dbReference>
<dbReference type="AlphaFoldDB" id="A0A316UFR0"/>
<keyword evidence="2" id="KW-0581">Phagocytosis</keyword>
<dbReference type="InterPro" id="IPR001849">
    <property type="entry name" value="PH_domain"/>
</dbReference>
<keyword evidence="1" id="KW-0053">Apoptosis</keyword>
<organism evidence="7 8">
    <name type="scientific">Pseudomicrostroma glucosiphilum</name>
    <dbReference type="NCBI Taxonomy" id="1684307"/>
    <lineage>
        <taxon>Eukaryota</taxon>
        <taxon>Fungi</taxon>
        <taxon>Dikarya</taxon>
        <taxon>Basidiomycota</taxon>
        <taxon>Ustilaginomycotina</taxon>
        <taxon>Exobasidiomycetes</taxon>
        <taxon>Microstromatales</taxon>
        <taxon>Microstromatales incertae sedis</taxon>
        <taxon>Pseudomicrostroma</taxon>
    </lineage>
</organism>
<dbReference type="PANTHER" id="PTHR12771:SF56">
    <property type="entry name" value="CED-12"/>
    <property type="match status" value="1"/>
</dbReference>
<dbReference type="EMBL" id="KZ819324">
    <property type="protein sequence ID" value="PWN21975.1"/>
    <property type="molecule type" value="Genomic_DNA"/>
</dbReference>
<gene>
    <name evidence="7" type="ORF">BCV69DRAFT_298172</name>
</gene>
<keyword evidence="8" id="KW-1185">Reference proteome</keyword>
<evidence type="ECO:0000256" key="2">
    <source>
        <dbReference type="ARBA" id="ARBA00022907"/>
    </source>
</evidence>
<dbReference type="RefSeq" id="XP_025349135.1">
    <property type="nucleotide sequence ID" value="XM_025494189.1"/>
</dbReference>
<dbReference type="InterPro" id="IPR011989">
    <property type="entry name" value="ARM-like"/>
</dbReference>
<evidence type="ECO:0000256" key="4">
    <source>
        <dbReference type="ARBA" id="ARBA00024863"/>
    </source>
</evidence>
<evidence type="ECO:0000256" key="1">
    <source>
        <dbReference type="ARBA" id="ARBA00022703"/>
    </source>
</evidence>
<evidence type="ECO:0000313" key="7">
    <source>
        <dbReference type="EMBL" id="PWN21975.1"/>
    </source>
</evidence>
<dbReference type="STRING" id="1684307.A0A316UFR0"/>
<feature type="domain" description="ELMO" evidence="6">
    <location>
        <begin position="362"/>
        <end position="531"/>
    </location>
</feature>